<dbReference type="RefSeq" id="WP_344446682.1">
    <property type="nucleotide sequence ID" value="NZ_BAAALF010000278.1"/>
</dbReference>
<protein>
    <recommendedName>
        <fullName evidence="1">non-specific serine/threonine protein kinase</fullName>
        <ecNumber evidence="1">2.7.11.1</ecNumber>
    </recommendedName>
</protein>
<evidence type="ECO:0000313" key="11">
    <source>
        <dbReference type="Proteomes" id="UP001500037"/>
    </source>
</evidence>
<dbReference type="InterPro" id="IPR011009">
    <property type="entry name" value="Kinase-like_dom_sf"/>
</dbReference>
<dbReference type="PANTHER" id="PTHR43289">
    <property type="entry name" value="MITOGEN-ACTIVATED PROTEIN KINASE KINASE KINASE 20-RELATED"/>
    <property type="match status" value="1"/>
</dbReference>
<name>A0ABN1T7P0_9ACTN</name>
<evidence type="ECO:0000313" key="10">
    <source>
        <dbReference type="EMBL" id="GAA1068907.1"/>
    </source>
</evidence>
<dbReference type="CDD" id="cd14014">
    <property type="entry name" value="STKc_PknB_like"/>
    <property type="match status" value="1"/>
</dbReference>
<comment type="caution">
    <text evidence="10">The sequence shown here is derived from an EMBL/GenBank/DDBJ whole genome shotgun (WGS) entry which is preliminary data.</text>
</comment>
<evidence type="ECO:0000256" key="5">
    <source>
        <dbReference type="ARBA" id="ARBA00022777"/>
    </source>
</evidence>
<dbReference type="PANTHER" id="PTHR43289:SF6">
    <property type="entry name" value="SERINE_THREONINE-PROTEIN KINASE NEKL-3"/>
    <property type="match status" value="1"/>
</dbReference>
<feature type="region of interest" description="Disordered" evidence="8">
    <location>
        <begin position="1"/>
        <end position="31"/>
    </location>
</feature>
<dbReference type="PROSITE" id="PS00108">
    <property type="entry name" value="PROTEIN_KINASE_ST"/>
    <property type="match status" value="1"/>
</dbReference>
<dbReference type="EMBL" id="BAAALF010000278">
    <property type="protein sequence ID" value="GAA1068907.1"/>
    <property type="molecule type" value="Genomic_DNA"/>
</dbReference>
<evidence type="ECO:0000256" key="6">
    <source>
        <dbReference type="ARBA" id="ARBA00022840"/>
    </source>
</evidence>
<keyword evidence="11" id="KW-1185">Reference proteome</keyword>
<evidence type="ECO:0000256" key="8">
    <source>
        <dbReference type="SAM" id="MobiDB-lite"/>
    </source>
</evidence>
<keyword evidence="2" id="KW-0723">Serine/threonine-protein kinase</keyword>
<feature type="compositionally biased region" description="Low complexity" evidence="8">
    <location>
        <begin position="328"/>
        <end position="346"/>
    </location>
</feature>
<keyword evidence="3" id="KW-0808">Transferase</keyword>
<evidence type="ECO:0000256" key="7">
    <source>
        <dbReference type="PROSITE-ProRule" id="PRU10141"/>
    </source>
</evidence>
<evidence type="ECO:0000256" key="3">
    <source>
        <dbReference type="ARBA" id="ARBA00022679"/>
    </source>
</evidence>
<feature type="domain" description="Protein kinase" evidence="9">
    <location>
        <begin position="38"/>
        <end position="302"/>
    </location>
</feature>
<feature type="region of interest" description="Disordered" evidence="8">
    <location>
        <begin position="443"/>
        <end position="470"/>
    </location>
</feature>
<dbReference type="GO" id="GO:0016301">
    <property type="term" value="F:kinase activity"/>
    <property type="evidence" value="ECO:0007669"/>
    <property type="project" value="UniProtKB-KW"/>
</dbReference>
<dbReference type="Gene3D" id="1.10.510.10">
    <property type="entry name" value="Transferase(Phosphotransferase) domain 1"/>
    <property type="match status" value="1"/>
</dbReference>
<dbReference type="InterPro" id="IPR017441">
    <property type="entry name" value="Protein_kinase_ATP_BS"/>
</dbReference>
<dbReference type="Pfam" id="PF00069">
    <property type="entry name" value="Pkinase"/>
    <property type="match status" value="1"/>
</dbReference>
<proteinExistence type="predicted"/>
<sequence>MGGQEQAEATAEPVVPPQRTDHAPGNGTPARRMLAERYELGDRLGRGGMGTVWRARDLMLDREVAVKELTVNHLPEEDLAILQSRMKQEARAAARIKHPGVITIHDVLEQDGRPWIVMELIDGRSLADVIAQDGTLAPREAAEVGAQVLAALHRGHQLGVLHRDVKPANVLLEHGTGRAVLLDFGIAKFEGGSELTRPGDLVGSPDYLAPERAHGERPGPASDLWGLGATLFAAVEGQSPFRRDSPLNTLAAVVADPLPPSPKAGPLGPVLAALLEKDAADRPSADEAQRMLREVTSGHTLGIAPLPRVEQRVPTQLVPVVDRRPAEAADAPVAAEVPQREATAPTGAGGADGEQVTAGSPAHTRTRADAHAPTRPHAQAPARSHAPAHSPAHSPAPVGPTAAARRRRSGLRVALDGLLAPELSGAVAFAVVRFGGAGDHAVADPGSSASTPGAPLTDEPTGAPVTAGPPPSGYRWQSDELGFRFPLPVDGGTWTRTTNPTGNVYYSPDGQRHLIQFAVAVGQPLSPLQHLTEMAGQLAKGQKDYRTESLSQAKVHGLEAARWVFSYTNVAGSNAGPRWAIEEEYMDADGTSYSMLVSGPAGEVDKTLTEQRFTILLNYFSATN</sequence>
<dbReference type="EC" id="2.7.11.1" evidence="1"/>
<evidence type="ECO:0000256" key="2">
    <source>
        <dbReference type="ARBA" id="ARBA00022527"/>
    </source>
</evidence>
<dbReference type="InterPro" id="IPR000719">
    <property type="entry name" value="Prot_kinase_dom"/>
</dbReference>
<dbReference type="PROSITE" id="PS50011">
    <property type="entry name" value="PROTEIN_KINASE_DOM"/>
    <property type="match status" value="1"/>
</dbReference>
<evidence type="ECO:0000256" key="4">
    <source>
        <dbReference type="ARBA" id="ARBA00022741"/>
    </source>
</evidence>
<dbReference type="Gene3D" id="3.30.200.20">
    <property type="entry name" value="Phosphorylase Kinase, domain 1"/>
    <property type="match status" value="1"/>
</dbReference>
<dbReference type="PROSITE" id="PS00107">
    <property type="entry name" value="PROTEIN_KINASE_ATP"/>
    <property type="match status" value="1"/>
</dbReference>
<evidence type="ECO:0000256" key="1">
    <source>
        <dbReference type="ARBA" id="ARBA00012513"/>
    </source>
</evidence>
<keyword evidence="4 7" id="KW-0547">Nucleotide-binding</keyword>
<gene>
    <name evidence="10" type="ORF">GCM10009665_74320</name>
</gene>
<reference evidence="10 11" key="1">
    <citation type="journal article" date="2019" name="Int. J. Syst. Evol. Microbiol.">
        <title>The Global Catalogue of Microorganisms (GCM) 10K type strain sequencing project: providing services to taxonomists for standard genome sequencing and annotation.</title>
        <authorList>
            <consortium name="The Broad Institute Genomics Platform"/>
            <consortium name="The Broad Institute Genome Sequencing Center for Infectious Disease"/>
            <person name="Wu L."/>
            <person name="Ma J."/>
        </authorList>
    </citation>
    <scope>NUCLEOTIDE SEQUENCE [LARGE SCALE GENOMIC DNA]</scope>
    <source>
        <strain evidence="10 11">JCM 13004</strain>
    </source>
</reference>
<accession>A0ABN1T7P0</accession>
<keyword evidence="6 7" id="KW-0067">ATP-binding</keyword>
<dbReference type="InterPro" id="IPR008271">
    <property type="entry name" value="Ser/Thr_kinase_AS"/>
</dbReference>
<evidence type="ECO:0000259" key="9">
    <source>
        <dbReference type="PROSITE" id="PS50011"/>
    </source>
</evidence>
<keyword evidence="5 10" id="KW-0418">Kinase</keyword>
<feature type="compositionally biased region" description="Low complexity" evidence="8">
    <location>
        <begin position="376"/>
        <end position="396"/>
    </location>
</feature>
<feature type="binding site" evidence="7">
    <location>
        <position position="67"/>
    </location>
    <ligand>
        <name>ATP</name>
        <dbReference type="ChEBI" id="CHEBI:30616"/>
    </ligand>
</feature>
<dbReference type="SUPFAM" id="SSF56112">
    <property type="entry name" value="Protein kinase-like (PK-like)"/>
    <property type="match status" value="1"/>
</dbReference>
<organism evidence="10 11">
    <name type="scientific">Kitasatospora nipponensis</name>
    <dbReference type="NCBI Taxonomy" id="258049"/>
    <lineage>
        <taxon>Bacteria</taxon>
        <taxon>Bacillati</taxon>
        <taxon>Actinomycetota</taxon>
        <taxon>Actinomycetes</taxon>
        <taxon>Kitasatosporales</taxon>
        <taxon>Streptomycetaceae</taxon>
        <taxon>Kitasatospora</taxon>
    </lineage>
</organism>
<feature type="region of interest" description="Disordered" evidence="8">
    <location>
        <begin position="322"/>
        <end position="405"/>
    </location>
</feature>
<dbReference type="Proteomes" id="UP001500037">
    <property type="component" value="Unassembled WGS sequence"/>
</dbReference>
<dbReference type="SMART" id="SM00220">
    <property type="entry name" value="S_TKc"/>
    <property type="match status" value="1"/>
</dbReference>